<dbReference type="CDD" id="cd00009">
    <property type="entry name" value="AAA"/>
    <property type="match status" value="1"/>
</dbReference>
<name>A0A0F9JJN1_9ZZZZ</name>
<dbReference type="NCBIfam" id="NF038214">
    <property type="entry name" value="IS21_help_AAA"/>
    <property type="match status" value="1"/>
</dbReference>
<dbReference type="PANTHER" id="PTHR30050:SF4">
    <property type="entry name" value="ATP-BINDING PROTEIN RV3427C IN INSERTION SEQUENCE-RELATED"/>
    <property type="match status" value="1"/>
</dbReference>
<organism evidence="4">
    <name type="scientific">marine sediment metagenome</name>
    <dbReference type="NCBI Taxonomy" id="412755"/>
    <lineage>
        <taxon>unclassified sequences</taxon>
        <taxon>metagenomes</taxon>
        <taxon>ecological metagenomes</taxon>
    </lineage>
</organism>
<evidence type="ECO:0000259" key="3">
    <source>
        <dbReference type="Pfam" id="PF01695"/>
    </source>
</evidence>
<dbReference type="Pfam" id="PF01695">
    <property type="entry name" value="IstB_IS21"/>
    <property type="match status" value="1"/>
</dbReference>
<accession>A0A0F9JJN1</accession>
<dbReference type="AlphaFoldDB" id="A0A0F9JJN1"/>
<gene>
    <name evidence="4" type="ORF">LCGC14_1447240</name>
</gene>
<evidence type="ECO:0000256" key="2">
    <source>
        <dbReference type="ARBA" id="ARBA00022840"/>
    </source>
</evidence>
<dbReference type="InterPro" id="IPR027417">
    <property type="entry name" value="P-loop_NTPase"/>
</dbReference>
<dbReference type="Gene3D" id="3.40.50.300">
    <property type="entry name" value="P-loop containing nucleotide triphosphate hydrolases"/>
    <property type="match status" value="1"/>
</dbReference>
<dbReference type="GO" id="GO:0005524">
    <property type="term" value="F:ATP binding"/>
    <property type="evidence" value="ECO:0007669"/>
    <property type="project" value="UniProtKB-KW"/>
</dbReference>
<dbReference type="InterPro" id="IPR047661">
    <property type="entry name" value="IstB"/>
</dbReference>
<evidence type="ECO:0000313" key="4">
    <source>
        <dbReference type="EMBL" id="KKM69788.1"/>
    </source>
</evidence>
<comment type="caution">
    <text evidence="4">The sequence shown here is derived from an EMBL/GenBank/DDBJ whole genome shotgun (WGS) entry which is preliminary data.</text>
</comment>
<keyword evidence="2" id="KW-0067">ATP-binding</keyword>
<dbReference type="PIRSF" id="PIRSF003073">
    <property type="entry name" value="DNAC_TnpB_IstB"/>
    <property type="match status" value="1"/>
</dbReference>
<dbReference type="GO" id="GO:0006260">
    <property type="term" value="P:DNA replication"/>
    <property type="evidence" value="ECO:0007669"/>
    <property type="project" value="TreeGrafter"/>
</dbReference>
<proteinExistence type="predicted"/>
<dbReference type="PANTHER" id="PTHR30050">
    <property type="entry name" value="CHROMOSOMAL REPLICATION INITIATOR PROTEIN DNAA"/>
    <property type="match status" value="1"/>
</dbReference>
<dbReference type="EMBL" id="LAZR01009930">
    <property type="protein sequence ID" value="KKM69788.1"/>
    <property type="molecule type" value="Genomic_DNA"/>
</dbReference>
<reference evidence="4" key="1">
    <citation type="journal article" date="2015" name="Nature">
        <title>Complex archaea that bridge the gap between prokaryotes and eukaryotes.</title>
        <authorList>
            <person name="Spang A."/>
            <person name="Saw J.H."/>
            <person name="Jorgensen S.L."/>
            <person name="Zaremba-Niedzwiedzka K."/>
            <person name="Martijn J."/>
            <person name="Lind A.E."/>
            <person name="van Eijk R."/>
            <person name="Schleper C."/>
            <person name="Guy L."/>
            <person name="Ettema T.J."/>
        </authorList>
    </citation>
    <scope>NUCLEOTIDE SEQUENCE</scope>
</reference>
<dbReference type="InterPro" id="IPR002611">
    <property type="entry name" value="IstB_ATP-bd"/>
</dbReference>
<evidence type="ECO:0000256" key="1">
    <source>
        <dbReference type="ARBA" id="ARBA00022741"/>
    </source>
</evidence>
<sequence>MNNNQATLQKLETMKFWGMARAFRSTMETGVKHSFTPDELLSHLVDTEWDDRHNRKIERLIKAAKFRNTVSFEEIDFGLNRNLDKNQLLRLSDCGWIERHKNLIFSGPTGIGKSFIAQALGHQGCLYGYKSGYYPCSKLFKHLQLCRVDGSYLKELERIRKQDLFLLDDMGLEPFDAPSRFSLLEILEDRIGRKSTIIVSQVPINKWHQVIGDPTIADAICDRIIHNSHRIELKGESVRKIYAGRSVEQEGKEE</sequence>
<dbReference type="InterPro" id="IPR028350">
    <property type="entry name" value="DNAC/IstB-like"/>
</dbReference>
<protein>
    <recommendedName>
        <fullName evidence="3">IstB-like ATP-binding domain-containing protein</fullName>
    </recommendedName>
</protein>
<feature type="domain" description="IstB-like ATP-binding" evidence="3">
    <location>
        <begin position="11"/>
        <end position="240"/>
    </location>
</feature>
<dbReference type="SUPFAM" id="SSF52540">
    <property type="entry name" value="P-loop containing nucleoside triphosphate hydrolases"/>
    <property type="match status" value="1"/>
</dbReference>
<keyword evidence="1" id="KW-0547">Nucleotide-binding</keyword>